<dbReference type="GeneID" id="29696703"/>
<keyword evidence="4" id="KW-1185">Reference proteome</keyword>
<evidence type="ECO:0000313" key="4">
    <source>
        <dbReference type="Proteomes" id="UP000193781"/>
    </source>
</evidence>
<accession>A0A1X1ZER5</accession>
<gene>
    <name evidence="3" type="ORF">AWC17_05860</name>
</gene>
<keyword evidence="2" id="KW-0812">Transmembrane</keyword>
<keyword evidence="2" id="KW-0472">Membrane</keyword>
<dbReference type="EMBL" id="LQPH01000125">
    <property type="protein sequence ID" value="ORW21874.1"/>
    <property type="molecule type" value="Genomic_DNA"/>
</dbReference>
<dbReference type="AlphaFoldDB" id="A0A1X1ZER5"/>
<reference evidence="3 4" key="1">
    <citation type="submission" date="2016-01" db="EMBL/GenBank/DDBJ databases">
        <title>The new phylogeny of the genus Mycobacterium.</title>
        <authorList>
            <person name="Tarcisio F."/>
            <person name="Conor M."/>
            <person name="Antonella G."/>
            <person name="Elisabetta G."/>
            <person name="Giulia F.S."/>
            <person name="Sara T."/>
            <person name="Anna F."/>
            <person name="Clotilde B."/>
            <person name="Roberto B."/>
            <person name="Veronica D.S."/>
            <person name="Fabio R."/>
            <person name="Monica P."/>
            <person name="Olivier J."/>
            <person name="Enrico T."/>
            <person name="Nicola S."/>
        </authorList>
    </citation>
    <scope>NUCLEOTIDE SEQUENCE [LARGE SCALE GENOMIC DNA]</scope>
    <source>
        <strain evidence="3 4">DSM 44803</strain>
    </source>
</reference>
<proteinExistence type="predicted"/>
<feature type="compositionally biased region" description="Low complexity" evidence="1">
    <location>
        <begin position="333"/>
        <end position="343"/>
    </location>
</feature>
<keyword evidence="2" id="KW-1133">Transmembrane helix</keyword>
<evidence type="ECO:0000313" key="3">
    <source>
        <dbReference type="EMBL" id="ORW21874.1"/>
    </source>
</evidence>
<evidence type="ECO:0008006" key="5">
    <source>
        <dbReference type="Google" id="ProtNLM"/>
    </source>
</evidence>
<feature type="region of interest" description="Disordered" evidence="1">
    <location>
        <begin position="22"/>
        <end position="138"/>
    </location>
</feature>
<name>A0A1X1ZER5_9MYCO</name>
<protein>
    <recommendedName>
        <fullName evidence="5">F5/8 type C domain-containing protein</fullName>
    </recommendedName>
</protein>
<dbReference type="OrthoDB" id="4526353at2"/>
<dbReference type="RefSeq" id="WP_007172325.1">
    <property type="nucleotide sequence ID" value="NZ_JACKSS010000170.1"/>
</dbReference>
<organism evidence="3 4">
    <name type="scientific">Mycobacterium nebraskense</name>
    <dbReference type="NCBI Taxonomy" id="244292"/>
    <lineage>
        <taxon>Bacteria</taxon>
        <taxon>Bacillati</taxon>
        <taxon>Actinomycetota</taxon>
        <taxon>Actinomycetes</taxon>
        <taxon>Mycobacteriales</taxon>
        <taxon>Mycobacteriaceae</taxon>
        <taxon>Mycobacterium</taxon>
    </lineage>
</organism>
<evidence type="ECO:0000256" key="2">
    <source>
        <dbReference type="SAM" id="Phobius"/>
    </source>
</evidence>
<evidence type="ECO:0000256" key="1">
    <source>
        <dbReference type="SAM" id="MobiDB-lite"/>
    </source>
</evidence>
<comment type="caution">
    <text evidence="3">The sequence shown here is derived from an EMBL/GenBank/DDBJ whole genome shotgun (WGS) entry which is preliminary data.</text>
</comment>
<feature type="transmembrane region" description="Helical" evidence="2">
    <location>
        <begin position="145"/>
        <end position="167"/>
    </location>
</feature>
<feature type="region of interest" description="Disordered" evidence="1">
    <location>
        <begin position="333"/>
        <end position="389"/>
    </location>
</feature>
<dbReference type="Proteomes" id="UP000193781">
    <property type="component" value="Unassembled WGS sequence"/>
</dbReference>
<sequence>MSKPTTDHEYYCAATQAFFDEIDSDGPDVITTHVPGPGDELPPPPSPDPEPDWEPSGDGGSAEQFGERRPADDDELVDLDGPGPADERDEQPGTVDDDTPAPSTERDSTENPSPATDLAHQPTSPKDEDTGGAKTKSTPRYNKKIAVGFAVITVAATVLVSAGLLAMRSDPHTNEQPQPAQPGTRLSVLAAPSSTTPAPEGQDSAIPYTATSVGCLPGSTAAQSVAGPDTTQAWVCVTGGNVGQFLVINLGRTMVVTSVCIAPGWVGADASGADQWHQHRVLTRVQWSFNDVPPTAIPQETGSVHGEACKPLPSSGVLASRIIMLVQETGRAPADTAPTTTSAPGGGGLFGEVMGPPAAPADPAPTSSTPMLPGLPAETSHTDPADNTFASSSIKIFGHSPLHQ</sequence>